<evidence type="ECO:0000256" key="1">
    <source>
        <dbReference type="SAM" id="MobiDB-lite"/>
    </source>
</evidence>
<keyword evidence="4" id="KW-0378">Hydrolase</keyword>
<dbReference type="Pfam" id="PF03372">
    <property type="entry name" value="Exo_endo_phos"/>
    <property type="match status" value="1"/>
</dbReference>
<organism evidence="4 5">
    <name type="scientific">Aureimonas populi</name>
    <dbReference type="NCBI Taxonomy" id="1701758"/>
    <lineage>
        <taxon>Bacteria</taxon>
        <taxon>Pseudomonadati</taxon>
        <taxon>Pseudomonadota</taxon>
        <taxon>Alphaproteobacteria</taxon>
        <taxon>Hyphomicrobiales</taxon>
        <taxon>Aurantimonadaceae</taxon>
        <taxon>Aureimonas</taxon>
    </lineage>
</organism>
<evidence type="ECO:0000256" key="2">
    <source>
        <dbReference type="SAM" id="Phobius"/>
    </source>
</evidence>
<accession>A0ABW5CNA9</accession>
<feature type="region of interest" description="Disordered" evidence="1">
    <location>
        <begin position="326"/>
        <end position="362"/>
    </location>
</feature>
<feature type="compositionally biased region" description="Acidic residues" evidence="1">
    <location>
        <begin position="327"/>
        <end position="338"/>
    </location>
</feature>
<feature type="domain" description="Endonuclease/exonuclease/phosphatase" evidence="3">
    <location>
        <begin position="106"/>
        <end position="311"/>
    </location>
</feature>
<keyword evidence="4" id="KW-0540">Nuclease</keyword>
<feature type="transmembrane region" description="Helical" evidence="2">
    <location>
        <begin position="62"/>
        <end position="82"/>
    </location>
</feature>
<reference evidence="5" key="1">
    <citation type="journal article" date="2019" name="Int. J. Syst. Evol. Microbiol.">
        <title>The Global Catalogue of Microorganisms (GCM) 10K type strain sequencing project: providing services to taxonomists for standard genome sequencing and annotation.</title>
        <authorList>
            <consortium name="The Broad Institute Genomics Platform"/>
            <consortium name="The Broad Institute Genome Sequencing Center for Infectious Disease"/>
            <person name="Wu L."/>
            <person name="Ma J."/>
        </authorList>
    </citation>
    <scope>NUCLEOTIDE SEQUENCE [LARGE SCALE GENOMIC DNA]</scope>
    <source>
        <strain evidence="5">ZS-35-S2</strain>
    </source>
</reference>
<feature type="transmembrane region" description="Helical" evidence="2">
    <location>
        <begin position="37"/>
        <end position="55"/>
    </location>
</feature>
<sequence length="362" mass="41001">MLLTTSVATLTFLAAAATILSFLKIPHGFVRVFSFPRIQILLVALGLLVVTFVWIEDGVLDAILVVTLVSVIVAQGFSIAQFTPLRGKESIQYEGDPDGPNTVSILSFNVKESNEKFALAIETTRRSDPDLALFMETDRKWADALEPLRERYPHVVSHPLENSYGMILFSRLELVEARVDYLVMDEVPSIVATVALRDGQRFRLYCIHPEPPVPHVDSLGRDAELVVVAGLVENDTLPALVTGDLNDVAWSNTTRLFQRLSRLLDPRVGRGFYNTFDARFFFLRWPLDHLFHDARFHLVEMKRMPASGSDHFPMYFKLALTGRSDEAEMPDEADENDREEAREIRREGRKLERDPVGTDWEG</sequence>
<dbReference type="Gene3D" id="3.60.10.10">
    <property type="entry name" value="Endonuclease/exonuclease/phosphatase"/>
    <property type="match status" value="1"/>
</dbReference>
<dbReference type="GO" id="GO:0004519">
    <property type="term" value="F:endonuclease activity"/>
    <property type="evidence" value="ECO:0007669"/>
    <property type="project" value="UniProtKB-KW"/>
</dbReference>
<evidence type="ECO:0000313" key="4">
    <source>
        <dbReference type="EMBL" id="MFD2238669.1"/>
    </source>
</evidence>
<dbReference type="InterPro" id="IPR036691">
    <property type="entry name" value="Endo/exonu/phosph_ase_sf"/>
</dbReference>
<keyword evidence="2" id="KW-0812">Transmembrane</keyword>
<gene>
    <name evidence="4" type="ORF">ACFSKQ_14535</name>
</gene>
<feature type="compositionally biased region" description="Basic and acidic residues" evidence="1">
    <location>
        <begin position="339"/>
        <end position="356"/>
    </location>
</feature>
<dbReference type="SUPFAM" id="SSF56219">
    <property type="entry name" value="DNase I-like"/>
    <property type="match status" value="1"/>
</dbReference>
<comment type="caution">
    <text evidence="4">The sequence shown here is derived from an EMBL/GenBank/DDBJ whole genome shotgun (WGS) entry which is preliminary data.</text>
</comment>
<keyword evidence="4" id="KW-0255">Endonuclease</keyword>
<keyword evidence="2" id="KW-1133">Transmembrane helix</keyword>
<evidence type="ECO:0000259" key="3">
    <source>
        <dbReference type="Pfam" id="PF03372"/>
    </source>
</evidence>
<dbReference type="InterPro" id="IPR005135">
    <property type="entry name" value="Endo/exonuclease/phosphatase"/>
</dbReference>
<protein>
    <submittedName>
        <fullName evidence="4">Endonuclease/exonuclease/phosphatase family protein</fullName>
    </submittedName>
</protein>
<dbReference type="Proteomes" id="UP001597371">
    <property type="component" value="Unassembled WGS sequence"/>
</dbReference>
<dbReference type="RefSeq" id="WP_209737147.1">
    <property type="nucleotide sequence ID" value="NZ_CP072611.1"/>
</dbReference>
<keyword evidence="5" id="KW-1185">Reference proteome</keyword>
<proteinExistence type="predicted"/>
<dbReference type="EMBL" id="JBHUIJ010000022">
    <property type="protein sequence ID" value="MFD2238669.1"/>
    <property type="molecule type" value="Genomic_DNA"/>
</dbReference>
<evidence type="ECO:0000313" key="5">
    <source>
        <dbReference type="Proteomes" id="UP001597371"/>
    </source>
</evidence>
<keyword evidence="2" id="KW-0472">Membrane</keyword>
<name>A0ABW5CNA9_9HYPH</name>